<evidence type="ECO:0000313" key="1">
    <source>
        <dbReference type="EMBL" id="ABK92557.1"/>
    </source>
</evidence>
<accession>A9P854</accession>
<proteinExistence type="evidence at transcript level"/>
<protein>
    <submittedName>
        <fullName evidence="1">Uncharacterized protein</fullName>
    </submittedName>
</protein>
<reference evidence="1" key="1">
    <citation type="journal article" date="2008" name="BMC Genomics">
        <title>Analysis of 4,664 high-quality sequence-finished poplar full-length cDNA clones and their utility for the discovery of genes responding to insect feeding.</title>
        <authorList>
            <person name="Ralph S.G."/>
            <person name="Chun H.J."/>
            <person name="Cooper D."/>
            <person name="Kirkpatrick R."/>
            <person name="Kolosova N."/>
            <person name="Gunter L."/>
            <person name="Tuskan G.A."/>
            <person name="Douglas C.J."/>
            <person name="Holt R.A."/>
            <person name="Jones S.J."/>
            <person name="Marra M.A."/>
            <person name="Bohlmann J."/>
        </authorList>
    </citation>
    <scope>NUCLEOTIDE SEQUENCE</scope>
    <source>
        <tissue evidence="1">Outer xylem</tissue>
    </source>
</reference>
<name>A9P854_POPTR</name>
<dbReference type="EMBL" id="EF144299">
    <property type="protein sequence ID" value="ABK92557.1"/>
    <property type="molecule type" value="mRNA"/>
</dbReference>
<dbReference type="AlphaFoldDB" id="A9P854"/>
<organism evidence="1">
    <name type="scientific">Populus trichocarpa</name>
    <name type="common">Western balsam poplar</name>
    <name type="synonym">Populus balsamifera subsp. trichocarpa</name>
    <dbReference type="NCBI Taxonomy" id="3694"/>
    <lineage>
        <taxon>Eukaryota</taxon>
        <taxon>Viridiplantae</taxon>
        <taxon>Streptophyta</taxon>
        <taxon>Embryophyta</taxon>
        <taxon>Tracheophyta</taxon>
        <taxon>Spermatophyta</taxon>
        <taxon>Magnoliopsida</taxon>
        <taxon>eudicotyledons</taxon>
        <taxon>Gunneridae</taxon>
        <taxon>Pentapetalae</taxon>
        <taxon>rosids</taxon>
        <taxon>fabids</taxon>
        <taxon>Malpighiales</taxon>
        <taxon>Salicaceae</taxon>
        <taxon>Saliceae</taxon>
        <taxon>Populus</taxon>
    </lineage>
</organism>
<sequence length="34" mass="4073">MKRIVAILSNRKLQYTGCRKVLNHVLILKYCFIH</sequence>